<gene>
    <name evidence="1" type="ORF">HOQ43_01635</name>
</gene>
<name>A0A850C8N2_9ACTN</name>
<sequence>MAIGFRPTDDDERIIQSFKREGESTSDVLRRGLRSLERLAWEEDARADMARLALEDLSQEPDDWEYAEDGSIRIVGTDIVVQRRKDGDR</sequence>
<organism evidence="1 2">
    <name type="scientific">Glycomyces artemisiae</name>
    <dbReference type="NCBI Taxonomy" id="1076443"/>
    <lineage>
        <taxon>Bacteria</taxon>
        <taxon>Bacillati</taxon>
        <taxon>Actinomycetota</taxon>
        <taxon>Actinomycetes</taxon>
        <taxon>Glycomycetales</taxon>
        <taxon>Glycomycetaceae</taxon>
        <taxon>Glycomyces</taxon>
    </lineage>
</organism>
<evidence type="ECO:0000313" key="1">
    <source>
        <dbReference type="EMBL" id="NUQ87156.1"/>
    </source>
</evidence>
<dbReference type="EMBL" id="JABFXE010000071">
    <property type="protein sequence ID" value="NUQ87156.1"/>
    <property type="molecule type" value="Genomic_DNA"/>
</dbReference>
<evidence type="ECO:0008006" key="3">
    <source>
        <dbReference type="Google" id="ProtNLM"/>
    </source>
</evidence>
<evidence type="ECO:0000313" key="2">
    <source>
        <dbReference type="Proteomes" id="UP000574690"/>
    </source>
</evidence>
<reference evidence="1 2" key="1">
    <citation type="submission" date="2020-05" db="EMBL/GenBank/DDBJ databases">
        <title>DNA-SIP metagenomic assembled genomes.</title>
        <authorList>
            <person name="Yu J."/>
        </authorList>
    </citation>
    <scope>NUCLEOTIDE SEQUENCE [LARGE SCALE GENOMIC DNA]</scope>
    <source>
        <strain evidence="1">Bin5.27</strain>
    </source>
</reference>
<proteinExistence type="predicted"/>
<accession>A0A850C8N2</accession>
<dbReference type="Proteomes" id="UP000574690">
    <property type="component" value="Unassembled WGS sequence"/>
</dbReference>
<protein>
    <recommendedName>
        <fullName evidence="3">Antitoxin ParD1/3/4</fullName>
    </recommendedName>
</protein>
<dbReference type="AlphaFoldDB" id="A0A850C8N2"/>
<comment type="caution">
    <text evidence="1">The sequence shown here is derived from an EMBL/GenBank/DDBJ whole genome shotgun (WGS) entry which is preliminary data.</text>
</comment>